<keyword evidence="2" id="KW-1185">Reference proteome</keyword>
<keyword evidence="1" id="KW-0812">Transmembrane</keyword>
<dbReference type="Proteomes" id="UP000694904">
    <property type="component" value="Unplaced"/>
</dbReference>
<feature type="non-terminal residue" evidence="3">
    <location>
        <position position="112"/>
    </location>
</feature>
<evidence type="ECO:0000313" key="2">
    <source>
        <dbReference type="Proteomes" id="UP000694904"/>
    </source>
</evidence>
<evidence type="ECO:0000256" key="1">
    <source>
        <dbReference type="SAM" id="Phobius"/>
    </source>
</evidence>
<keyword evidence="1" id="KW-0472">Membrane</keyword>
<accession>A0ABM1Q0S1</accession>
<protein>
    <submittedName>
        <fullName evidence="3">Uncharacterized protein LOC108620670</fullName>
    </submittedName>
</protein>
<name>A0ABM1Q0S1_DROAR</name>
<gene>
    <name evidence="3" type="primary">LOC108620670</name>
</gene>
<keyword evidence="1" id="KW-1133">Transmembrane helix</keyword>
<feature type="transmembrane region" description="Helical" evidence="1">
    <location>
        <begin position="90"/>
        <end position="111"/>
    </location>
</feature>
<sequence length="112" mass="12745">MVFKFTKRAAHLFIALLSIFISMAGIVCVDRLPQALKQDQLIVNHICLLQIIASVLLIVGSLKHKHSYFVPWLLIAALFAYTLIYKSIDYWLIAWIDIRATLGVICLLYIIA</sequence>
<dbReference type="RefSeq" id="XP_017873057.1">
    <property type="nucleotide sequence ID" value="XM_018017568.1"/>
</dbReference>
<feature type="transmembrane region" description="Helical" evidence="1">
    <location>
        <begin position="40"/>
        <end position="59"/>
    </location>
</feature>
<reference evidence="3" key="1">
    <citation type="submission" date="2025-08" db="UniProtKB">
        <authorList>
            <consortium name="RefSeq"/>
        </authorList>
    </citation>
    <scope>IDENTIFICATION</scope>
    <source>
        <tissue evidence="3">Whole organism</tissue>
    </source>
</reference>
<evidence type="ECO:0000313" key="3">
    <source>
        <dbReference type="RefSeq" id="XP_017873057.1"/>
    </source>
</evidence>
<proteinExistence type="predicted"/>
<dbReference type="GeneID" id="108620670"/>
<organism evidence="2 3">
    <name type="scientific">Drosophila arizonae</name>
    <name type="common">Fruit fly</name>
    <dbReference type="NCBI Taxonomy" id="7263"/>
    <lineage>
        <taxon>Eukaryota</taxon>
        <taxon>Metazoa</taxon>
        <taxon>Ecdysozoa</taxon>
        <taxon>Arthropoda</taxon>
        <taxon>Hexapoda</taxon>
        <taxon>Insecta</taxon>
        <taxon>Pterygota</taxon>
        <taxon>Neoptera</taxon>
        <taxon>Endopterygota</taxon>
        <taxon>Diptera</taxon>
        <taxon>Brachycera</taxon>
        <taxon>Muscomorpha</taxon>
        <taxon>Ephydroidea</taxon>
        <taxon>Drosophilidae</taxon>
        <taxon>Drosophila</taxon>
    </lineage>
</organism>
<feature type="transmembrane region" description="Helical" evidence="1">
    <location>
        <begin position="66"/>
        <end position="84"/>
    </location>
</feature>